<dbReference type="Proteomes" id="UP000299102">
    <property type="component" value="Unassembled WGS sequence"/>
</dbReference>
<comment type="caution">
    <text evidence="1">The sequence shown here is derived from an EMBL/GenBank/DDBJ whole genome shotgun (WGS) entry which is preliminary data.</text>
</comment>
<keyword evidence="2" id="KW-1185">Reference proteome</keyword>
<protein>
    <submittedName>
        <fullName evidence="1">Uncharacterized protein</fullName>
    </submittedName>
</protein>
<proteinExistence type="predicted"/>
<gene>
    <name evidence="1" type="ORF">EVAR_21185_1</name>
</gene>
<reference evidence="1 2" key="1">
    <citation type="journal article" date="2019" name="Commun. Biol.">
        <title>The bagworm genome reveals a unique fibroin gene that provides high tensile strength.</title>
        <authorList>
            <person name="Kono N."/>
            <person name="Nakamura H."/>
            <person name="Ohtoshi R."/>
            <person name="Tomita M."/>
            <person name="Numata K."/>
            <person name="Arakawa K."/>
        </authorList>
    </citation>
    <scope>NUCLEOTIDE SEQUENCE [LARGE SCALE GENOMIC DNA]</scope>
</reference>
<evidence type="ECO:0000313" key="1">
    <source>
        <dbReference type="EMBL" id="GBP28065.1"/>
    </source>
</evidence>
<organism evidence="1 2">
    <name type="scientific">Eumeta variegata</name>
    <name type="common">Bagworm moth</name>
    <name type="synonym">Eumeta japonica</name>
    <dbReference type="NCBI Taxonomy" id="151549"/>
    <lineage>
        <taxon>Eukaryota</taxon>
        <taxon>Metazoa</taxon>
        <taxon>Ecdysozoa</taxon>
        <taxon>Arthropoda</taxon>
        <taxon>Hexapoda</taxon>
        <taxon>Insecta</taxon>
        <taxon>Pterygota</taxon>
        <taxon>Neoptera</taxon>
        <taxon>Endopterygota</taxon>
        <taxon>Lepidoptera</taxon>
        <taxon>Glossata</taxon>
        <taxon>Ditrysia</taxon>
        <taxon>Tineoidea</taxon>
        <taxon>Psychidae</taxon>
        <taxon>Oiketicinae</taxon>
        <taxon>Eumeta</taxon>
    </lineage>
</organism>
<evidence type="ECO:0000313" key="2">
    <source>
        <dbReference type="Proteomes" id="UP000299102"/>
    </source>
</evidence>
<sequence length="169" mass="19183">MVFHHDYAKTHVSLATQQMLRDAVGASALRRAGGRRTRARRLNESSRPLRISTSAERVFPVDIIAISRLLLNRGPGTRQISARLLRDYARRDSRGRRVPPFDELALVHRLVWEWLSLYISISDLQTSKCFIHGQPPTPAVVACRRRWEPAHTRAETIEVQKTAVGISAI</sequence>
<name>A0A4C1UNQ0_EUMVA</name>
<accession>A0A4C1UNQ0</accession>
<dbReference type="AlphaFoldDB" id="A0A4C1UNQ0"/>
<dbReference type="EMBL" id="BGZK01000202">
    <property type="protein sequence ID" value="GBP28065.1"/>
    <property type="molecule type" value="Genomic_DNA"/>
</dbReference>